<reference evidence="1 2" key="1">
    <citation type="submission" date="2020-03" db="EMBL/GenBank/DDBJ databases">
        <title>Genomic Encyclopedia of Type Strains, Phase IV (KMG-IV): sequencing the most valuable type-strain genomes for metagenomic binning, comparative biology and taxonomic classification.</title>
        <authorList>
            <person name="Goeker M."/>
        </authorList>
    </citation>
    <scope>NUCLEOTIDE SEQUENCE [LARGE SCALE GENOMIC DNA]</scope>
    <source>
        <strain evidence="1 2">DSM 22753</strain>
    </source>
</reference>
<dbReference type="EMBL" id="JAASQP010000001">
    <property type="protein sequence ID" value="NIJ23944.1"/>
    <property type="molecule type" value="Genomic_DNA"/>
</dbReference>
<keyword evidence="2" id="KW-1185">Reference proteome</keyword>
<dbReference type="Proteomes" id="UP000788153">
    <property type="component" value="Unassembled WGS sequence"/>
</dbReference>
<evidence type="ECO:0000313" key="2">
    <source>
        <dbReference type="Proteomes" id="UP000788153"/>
    </source>
</evidence>
<protein>
    <submittedName>
        <fullName evidence="1">Uncharacterized protein</fullName>
    </submittedName>
</protein>
<name>A0ABX0U2K2_9SPHN</name>
<organism evidence="1 2">
    <name type="scientific">Sphingomonas japonica</name>
    <dbReference type="NCBI Taxonomy" id="511662"/>
    <lineage>
        <taxon>Bacteria</taxon>
        <taxon>Pseudomonadati</taxon>
        <taxon>Pseudomonadota</taxon>
        <taxon>Alphaproteobacteria</taxon>
        <taxon>Sphingomonadales</taxon>
        <taxon>Sphingomonadaceae</taxon>
        <taxon>Sphingomonas</taxon>
    </lineage>
</organism>
<gene>
    <name evidence="1" type="ORF">FHT01_001486</name>
</gene>
<sequence>MITFRCDAIVVADLEYTFVSALEPDASGLEVGLEGNSPFSIDATTDGRITVTFADIENAI</sequence>
<evidence type="ECO:0000313" key="1">
    <source>
        <dbReference type="EMBL" id="NIJ23944.1"/>
    </source>
</evidence>
<accession>A0ABX0U2K2</accession>
<comment type="caution">
    <text evidence="1">The sequence shown here is derived from an EMBL/GenBank/DDBJ whole genome shotgun (WGS) entry which is preliminary data.</text>
</comment>
<proteinExistence type="predicted"/>